<dbReference type="Proteomes" id="UP000659496">
    <property type="component" value="Unassembled WGS sequence"/>
</dbReference>
<sequence length="121" mass="14320">MDRLKKYFGVDFAAGQPAYFQVGEKRRMVIPFRFFSHNPCLLKYVVSELLKTDSQIDSTFLYSYRPRCQTKSFRFSKGSIRRSFTIKNWKEDSKISDEFEDISTYVTITDVTVEEIIHYAN</sequence>
<protein>
    <submittedName>
        <fullName evidence="1">Uncharacterized protein</fullName>
    </submittedName>
</protein>
<name>A0ABR8PF01_9BACL</name>
<dbReference type="EMBL" id="JACSQY010000001">
    <property type="protein sequence ID" value="MBD7906708.1"/>
    <property type="molecule type" value="Genomic_DNA"/>
</dbReference>
<gene>
    <name evidence="1" type="ORF">H9659_00005</name>
</gene>
<organism evidence="1 2">
    <name type="scientific">Sporosarcina gallistercoris</name>
    <dbReference type="NCBI Taxonomy" id="2762245"/>
    <lineage>
        <taxon>Bacteria</taxon>
        <taxon>Bacillati</taxon>
        <taxon>Bacillota</taxon>
        <taxon>Bacilli</taxon>
        <taxon>Bacillales</taxon>
        <taxon>Caryophanaceae</taxon>
        <taxon>Sporosarcina</taxon>
    </lineage>
</organism>
<evidence type="ECO:0000313" key="2">
    <source>
        <dbReference type="Proteomes" id="UP000659496"/>
    </source>
</evidence>
<accession>A0ABR8PF01</accession>
<dbReference type="RefSeq" id="WP_191687881.1">
    <property type="nucleotide sequence ID" value="NZ_JACSQY010000001.1"/>
</dbReference>
<comment type="caution">
    <text evidence="1">The sequence shown here is derived from an EMBL/GenBank/DDBJ whole genome shotgun (WGS) entry which is preliminary data.</text>
</comment>
<evidence type="ECO:0000313" key="1">
    <source>
        <dbReference type="EMBL" id="MBD7906708.1"/>
    </source>
</evidence>
<proteinExistence type="predicted"/>
<keyword evidence="2" id="KW-1185">Reference proteome</keyword>
<reference evidence="1 2" key="1">
    <citation type="submission" date="2020-08" db="EMBL/GenBank/DDBJ databases">
        <title>A Genomic Blueprint of the Chicken Gut Microbiome.</title>
        <authorList>
            <person name="Gilroy R."/>
            <person name="Ravi A."/>
            <person name="Getino M."/>
            <person name="Pursley I."/>
            <person name="Horton D.L."/>
            <person name="Alikhan N.-F."/>
            <person name="Baker D."/>
            <person name="Gharbi K."/>
            <person name="Hall N."/>
            <person name="Watson M."/>
            <person name="Adriaenssens E.M."/>
            <person name="Foster-Nyarko E."/>
            <person name="Jarju S."/>
            <person name="Secka A."/>
            <person name="Antonio M."/>
            <person name="Oren A."/>
            <person name="Chaudhuri R."/>
            <person name="La Ragione R.M."/>
            <person name="Hildebrand F."/>
            <person name="Pallen M.J."/>
        </authorList>
    </citation>
    <scope>NUCLEOTIDE SEQUENCE [LARGE SCALE GENOMIC DNA]</scope>
    <source>
        <strain evidence="1 2">Sa3CUA8</strain>
    </source>
</reference>